<dbReference type="Pfam" id="PF12704">
    <property type="entry name" value="MacB_PCD"/>
    <property type="match status" value="1"/>
</dbReference>
<dbReference type="Pfam" id="PF02687">
    <property type="entry name" value="FtsX"/>
    <property type="match status" value="1"/>
</dbReference>
<dbReference type="GO" id="GO:0005886">
    <property type="term" value="C:plasma membrane"/>
    <property type="evidence" value="ECO:0007669"/>
    <property type="project" value="UniProtKB-SubCell"/>
</dbReference>
<dbReference type="GO" id="GO:0022857">
    <property type="term" value="F:transmembrane transporter activity"/>
    <property type="evidence" value="ECO:0007669"/>
    <property type="project" value="TreeGrafter"/>
</dbReference>
<organism evidence="10 11">
    <name type="scientific">Bacillus cereus</name>
    <dbReference type="NCBI Taxonomy" id="1396"/>
    <lineage>
        <taxon>Bacteria</taxon>
        <taxon>Bacillati</taxon>
        <taxon>Bacillota</taxon>
        <taxon>Bacilli</taxon>
        <taxon>Bacillales</taxon>
        <taxon>Bacillaceae</taxon>
        <taxon>Bacillus</taxon>
        <taxon>Bacillus cereus group</taxon>
    </lineage>
</organism>
<keyword evidence="4 7" id="KW-1133">Transmembrane helix</keyword>
<dbReference type="InterPro" id="IPR050250">
    <property type="entry name" value="Macrolide_Exporter_MacB"/>
</dbReference>
<comment type="similarity">
    <text evidence="6">Belongs to the ABC-4 integral membrane protein family.</text>
</comment>
<accession>A0A2A9A1C1</accession>
<evidence type="ECO:0000259" key="8">
    <source>
        <dbReference type="Pfam" id="PF02687"/>
    </source>
</evidence>
<proteinExistence type="inferred from homology"/>
<dbReference type="Proteomes" id="UP000220032">
    <property type="component" value="Unassembled WGS sequence"/>
</dbReference>
<dbReference type="EMBL" id="NTRR01000015">
    <property type="protein sequence ID" value="PFE16323.1"/>
    <property type="molecule type" value="Genomic_DNA"/>
</dbReference>
<feature type="transmembrane region" description="Helical" evidence="7">
    <location>
        <begin position="21"/>
        <end position="41"/>
    </location>
</feature>
<keyword evidence="3 7" id="KW-0812">Transmembrane</keyword>
<keyword evidence="5 7" id="KW-0472">Membrane</keyword>
<evidence type="ECO:0000256" key="4">
    <source>
        <dbReference type="ARBA" id="ARBA00022989"/>
    </source>
</evidence>
<keyword evidence="2" id="KW-1003">Cell membrane</keyword>
<dbReference type="InterPro" id="IPR025857">
    <property type="entry name" value="MacB_PCD"/>
</dbReference>
<feature type="domain" description="MacB-like periplasmic core" evidence="9">
    <location>
        <begin position="21"/>
        <end position="232"/>
    </location>
</feature>
<gene>
    <name evidence="10" type="ORF">CN307_10660</name>
</gene>
<evidence type="ECO:0000259" key="9">
    <source>
        <dbReference type="Pfam" id="PF12704"/>
    </source>
</evidence>
<sequence length="395" mass="43460">MNTNENIRMAISSIFAHKMRSVLTMLGIIIGISAIITIIAMGDGNTAKMQKDLTESSHMDEININYFNPDSPTEKAKITPDMVKQLQVIQGVTDVYPKKQMGVKTYSGPKAVSFNLNVGTGNFMQDYKLKMVYGRELTGDELKKPIPVVVLSEALFTKIFDTWKDDLYIDIRGKPYKIVGVYKYADNFKRSFKIYDGYTAIDNASLISGVEEYDAVKMKLSSPHERETVEKQALSVLNSLKSPEVEYSFTVADDTKEYSQGLEESMRTMKIVFASIAGISLIVGGIGVMNIMLVSVTERTREIGVRKALGATRGKILMQFLIESCILTGLGGGIGFGLGIFFAWIAASIGGWPVIISVDLGLLSVGISMLIGIFFGILPANKAAKLDPIECLRYE</sequence>
<evidence type="ECO:0000313" key="10">
    <source>
        <dbReference type="EMBL" id="PFE16323.1"/>
    </source>
</evidence>
<dbReference type="PANTHER" id="PTHR30572">
    <property type="entry name" value="MEMBRANE COMPONENT OF TRANSPORTER-RELATED"/>
    <property type="match status" value="1"/>
</dbReference>
<feature type="domain" description="ABC3 transporter permease C-terminal" evidence="8">
    <location>
        <begin position="275"/>
        <end position="388"/>
    </location>
</feature>
<feature type="transmembrane region" description="Helical" evidence="7">
    <location>
        <begin position="352"/>
        <end position="378"/>
    </location>
</feature>
<evidence type="ECO:0000256" key="2">
    <source>
        <dbReference type="ARBA" id="ARBA00022475"/>
    </source>
</evidence>
<evidence type="ECO:0000256" key="1">
    <source>
        <dbReference type="ARBA" id="ARBA00004651"/>
    </source>
</evidence>
<name>A0A2A9A1C1_BACCE</name>
<comment type="caution">
    <text evidence="10">The sequence shown here is derived from an EMBL/GenBank/DDBJ whole genome shotgun (WGS) entry which is preliminary data.</text>
</comment>
<dbReference type="AlphaFoldDB" id="A0A2A9A1C1"/>
<feature type="transmembrane region" description="Helical" evidence="7">
    <location>
        <begin position="271"/>
        <end position="296"/>
    </location>
</feature>
<evidence type="ECO:0000256" key="5">
    <source>
        <dbReference type="ARBA" id="ARBA00023136"/>
    </source>
</evidence>
<dbReference type="InterPro" id="IPR003838">
    <property type="entry name" value="ABC3_permease_C"/>
</dbReference>
<comment type="subcellular location">
    <subcellularLocation>
        <location evidence="1">Cell membrane</location>
        <topology evidence="1">Multi-pass membrane protein</topology>
    </subcellularLocation>
</comment>
<evidence type="ECO:0000313" key="11">
    <source>
        <dbReference type="Proteomes" id="UP000220032"/>
    </source>
</evidence>
<evidence type="ECO:0000256" key="7">
    <source>
        <dbReference type="SAM" id="Phobius"/>
    </source>
</evidence>
<feature type="transmembrane region" description="Helical" evidence="7">
    <location>
        <begin position="317"/>
        <end position="346"/>
    </location>
</feature>
<evidence type="ECO:0000256" key="3">
    <source>
        <dbReference type="ARBA" id="ARBA00022692"/>
    </source>
</evidence>
<protein>
    <submittedName>
        <fullName evidence="10">ABC transporter permease</fullName>
    </submittedName>
</protein>
<evidence type="ECO:0000256" key="6">
    <source>
        <dbReference type="ARBA" id="ARBA00038076"/>
    </source>
</evidence>
<reference evidence="10 11" key="1">
    <citation type="submission" date="2017-09" db="EMBL/GenBank/DDBJ databases">
        <title>Large-scale bioinformatics analysis of Bacillus genomes uncovers conserved roles of natural products in bacterial physiology.</title>
        <authorList>
            <consortium name="Agbiome Team Llc"/>
            <person name="Bleich R.M."/>
            <person name="Grubbs K.J."/>
            <person name="Santa Maria K.C."/>
            <person name="Allen S.E."/>
            <person name="Farag S."/>
            <person name="Shank E.A."/>
            <person name="Bowers A."/>
        </authorList>
    </citation>
    <scope>NUCLEOTIDE SEQUENCE [LARGE SCALE GENOMIC DNA]</scope>
    <source>
        <strain evidence="10 11">AFS022681</strain>
    </source>
</reference>
<dbReference type="PANTHER" id="PTHR30572:SF4">
    <property type="entry name" value="ABC TRANSPORTER PERMEASE YTRF"/>
    <property type="match status" value="1"/>
</dbReference>